<feature type="repeat" description="Solcar" evidence="12">
    <location>
        <begin position="437"/>
        <end position="525"/>
    </location>
</feature>
<comment type="similarity">
    <text evidence="2 13">Belongs to the mitochondrial carrier (TC 2.A.29) family.</text>
</comment>
<dbReference type="GO" id="GO:0005743">
    <property type="term" value="C:mitochondrial inner membrane"/>
    <property type="evidence" value="ECO:0007669"/>
    <property type="project" value="UniProtKB-SubCell"/>
</dbReference>
<protein>
    <recommendedName>
        <fullName evidence="14">EF-hand domain-containing protein</fullName>
    </recommendedName>
</protein>
<dbReference type="SUPFAM" id="SSF103506">
    <property type="entry name" value="Mitochondrial carrier"/>
    <property type="match status" value="1"/>
</dbReference>
<evidence type="ECO:0000313" key="16">
    <source>
        <dbReference type="Proteomes" id="UP000265140"/>
    </source>
</evidence>
<dbReference type="PROSITE" id="PS00018">
    <property type="entry name" value="EF_HAND_1"/>
    <property type="match status" value="2"/>
</dbReference>
<keyword evidence="9" id="KW-1133">Transmembrane helix</keyword>
<dbReference type="GO" id="GO:0055085">
    <property type="term" value="P:transmembrane transport"/>
    <property type="evidence" value="ECO:0007669"/>
    <property type="project" value="InterPro"/>
</dbReference>
<dbReference type="Pfam" id="PF00153">
    <property type="entry name" value="Mito_carr"/>
    <property type="match status" value="3"/>
</dbReference>
<accession>A0AAY5JZN8</accession>
<keyword evidence="7" id="KW-0999">Mitochondrion inner membrane</keyword>
<keyword evidence="16" id="KW-1185">Reference proteome</keyword>
<evidence type="ECO:0000256" key="2">
    <source>
        <dbReference type="ARBA" id="ARBA00006375"/>
    </source>
</evidence>
<evidence type="ECO:0000256" key="11">
    <source>
        <dbReference type="ARBA" id="ARBA00023136"/>
    </source>
</evidence>
<evidence type="ECO:0000256" key="8">
    <source>
        <dbReference type="ARBA" id="ARBA00022837"/>
    </source>
</evidence>
<dbReference type="PANTHER" id="PTHR24089">
    <property type="entry name" value="SOLUTE CARRIER FAMILY 25"/>
    <property type="match status" value="1"/>
</dbReference>
<dbReference type="InterPro" id="IPR018108">
    <property type="entry name" value="MCP_transmembrane"/>
</dbReference>
<dbReference type="Pfam" id="PF13499">
    <property type="entry name" value="EF-hand_7"/>
    <property type="match status" value="1"/>
</dbReference>
<evidence type="ECO:0000259" key="14">
    <source>
        <dbReference type="PROSITE" id="PS50222"/>
    </source>
</evidence>
<feature type="domain" description="EF-hand" evidence="14">
    <location>
        <begin position="125"/>
        <end position="160"/>
    </location>
</feature>
<name>A0AAY5JZN8_ESOLU</name>
<dbReference type="AlphaFoldDB" id="A0AAY5JZN8"/>
<dbReference type="Gene3D" id="1.50.40.10">
    <property type="entry name" value="Mitochondrial carrier domain"/>
    <property type="match status" value="1"/>
</dbReference>
<dbReference type="GeneTree" id="ENSGT00940000159428"/>
<evidence type="ECO:0000256" key="4">
    <source>
        <dbReference type="ARBA" id="ARBA00022692"/>
    </source>
</evidence>
<dbReference type="GO" id="GO:0005509">
    <property type="term" value="F:calcium ion binding"/>
    <property type="evidence" value="ECO:0007669"/>
    <property type="project" value="InterPro"/>
</dbReference>
<reference evidence="15" key="2">
    <citation type="submission" date="2025-08" db="UniProtKB">
        <authorList>
            <consortium name="Ensembl"/>
        </authorList>
    </citation>
    <scope>IDENTIFICATION</scope>
</reference>
<dbReference type="Gene3D" id="1.10.238.10">
    <property type="entry name" value="EF-hand"/>
    <property type="match status" value="2"/>
</dbReference>
<evidence type="ECO:0000256" key="7">
    <source>
        <dbReference type="ARBA" id="ARBA00022792"/>
    </source>
</evidence>
<keyword evidence="3 13" id="KW-0813">Transport</keyword>
<comment type="subcellular location">
    <subcellularLocation>
        <location evidence="1">Mitochondrion inner membrane</location>
        <topology evidence="1">Multi-pass membrane protein</topology>
    </subcellularLocation>
</comment>
<keyword evidence="10" id="KW-0496">Mitochondrion</keyword>
<dbReference type="InterPro" id="IPR002067">
    <property type="entry name" value="MCP"/>
</dbReference>
<dbReference type="SMART" id="SM00054">
    <property type="entry name" value="EFh"/>
    <property type="match status" value="3"/>
</dbReference>
<evidence type="ECO:0000256" key="10">
    <source>
        <dbReference type="ARBA" id="ARBA00023128"/>
    </source>
</evidence>
<dbReference type="Pfam" id="PF13202">
    <property type="entry name" value="EF-hand_5"/>
    <property type="match status" value="1"/>
</dbReference>
<dbReference type="InterPro" id="IPR018247">
    <property type="entry name" value="EF_Hand_1_Ca_BS"/>
</dbReference>
<sequence>FGQDSTCKCLTEPYLPAALLISTLHKSHIHMGEGGVRFFGWIGHTVKKARVFSDPEGEPENRKRWAELFEQLDLNKDGKVDINELRIGLANRGLLRSDAEEIVRESDTNHDGLLDLEEFSQYLWDHEQELRVIFHTLDHNHDGHIDVGEIQQSLHNLGLEVSTEHAVKILQRCVCVCLCMCVVTSMDRDGTMTINWNEWRDHFLFNPLHNMESIAHYWKHSLMFDIGEQLTVPPEFSQQERRSGVVWRQLVAGAMAGAVSRTGTAPLDRLKVFLQVHGSSSNRINLWTGLKGMVQEGGIRALWRGNGINVLKIAPESAIKFMAYEQIKWLIRGRKEGGTLRVQERFIAGSLAGATAQTIIYPMEVLKTRLTLRKTGQYSGIADCARQILRKEGVRAFYRGYMPNTLGIIPYAGIDLAVYETLKNAWLQRYCKGSADPGVLVLLGCGTVSSTCGQLASYPLALIRTRMQAQASTEGGPKLSMVGHFKHIISHDGVPGLYRGIAPNFLKVIPAVSISYVVYEHMKKALGVSS</sequence>
<dbReference type="Ensembl" id="ENSELUT00000094321.1">
    <property type="protein sequence ID" value="ENSELUP00000081280.1"/>
    <property type="gene ID" value="ENSELUG00000023698.3"/>
</dbReference>
<evidence type="ECO:0000313" key="15">
    <source>
        <dbReference type="Ensembl" id="ENSELUP00000081280.1"/>
    </source>
</evidence>
<dbReference type="PRINTS" id="PR00926">
    <property type="entry name" value="MITOCARRIER"/>
</dbReference>
<dbReference type="InterPro" id="IPR023395">
    <property type="entry name" value="MCP_dom_sf"/>
</dbReference>
<evidence type="ECO:0000256" key="9">
    <source>
        <dbReference type="ARBA" id="ARBA00022989"/>
    </source>
</evidence>
<keyword evidence="11 12" id="KW-0472">Membrane</keyword>
<evidence type="ECO:0000256" key="1">
    <source>
        <dbReference type="ARBA" id="ARBA00004448"/>
    </source>
</evidence>
<dbReference type="FunFam" id="1.50.40.10:FF:000003">
    <property type="entry name" value="Putative calcium-binding mitochondrial carrier protein scamc-2"/>
    <property type="match status" value="1"/>
</dbReference>
<dbReference type="PROSITE" id="PS50222">
    <property type="entry name" value="EF_HAND_2"/>
    <property type="match status" value="2"/>
</dbReference>
<dbReference type="PROSITE" id="PS50920">
    <property type="entry name" value="SOLCAR"/>
    <property type="match status" value="3"/>
</dbReference>
<evidence type="ECO:0000256" key="13">
    <source>
        <dbReference type="RuleBase" id="RU000488"/>
    </source>
</evidence>
<keyword evidence="6" id="KW-0677">Repeat</keyword>
<evidence type="ECO:0000256" key="3">
    <source>
        <dbReference type="ARBA" id="ARBA00022448"/>
    </source>
</evidence>
<evidence type="ECO:0000256" key="12">
    <source>
        <dbReference type="PROSITE-ProRule" id="PRU00282"/>
    </source>
</evidence>
<dbReference type="InterPro" id="IPR011992">
    <property type="entry name" value="EF-hand-dom_pair"/>
</dbReference>
<reference evidence="15" key="3">
    <citation type="submission" date="2025-09" db="UniProtKB">
        <authorList>
            <consortium name="Ensembl"/>
        </authorList>
    </citation>
    <scope>IDENTIFICATION</scope>
</reference>
<dbReference type="SUPFAM" id="SSF47473">
    <property type="entry name" value="EF-hand"/>
    <property type="match status" value="1"/>
</dbReference>
<organism evidence="15 16">
    <name type="scientific">Esox lucius</name>
    <name type="common">Northern pike</name>
    <dbReference type="NCBI Taxonomy" id="8010"/>
    <lineage>
        <taxon>Eukaryota</taxon>
        <taxon>Metazoa</taxon>
        <taxon>Chordata</taxon>
        <taxon>Craniata</taxon>
        <taxon>Vertebrata</taxon>
        <taxon>Euteleostomi</taxon>
        <taxon>Actinopterygii</taxon>
        <taxon>Neopterygii</taxon>
        <taxon>Teleostei</taxon>
        <taxon>Protacanthopterygii</taxon>
        <taxon>Esociformes</taxon>
        <taxon>Esocidae</taxon>
        <taxon>Esox</taxon>
    </lineage>
</organism>
<evidence type="ECO:0000256" key="5">
    <source>
        <dbReference type="ARBA" id="ARBA00022723"/>
    </source>
</evidence>
<feature type="repeat" description="Solcar" evidence="12">
    <location>
        <begin position="340"/>
        <end position="425"/>
    </location>
</feature>
<dbReference type="FunFam" id="1.10.238.10:FF:000028">
    <property type="entry name" value="Putative calcium-binding mitochondrial carrier protein scamc-2"/>
    <property type="match status" value="1"/>
</dbReference>
<dbReference type="InterPro" id="IPR002048">
    <property type="entry name" value="EF_hand_dom"/>
</dbReference>
<feature type="domain" description="EF-hand" evidence="14">
    <location>
        <begin position="60"/>
        <end position="95"/>
    </location>
</feature>
<proteinExistence type="inferred from homology"/>
<reference evidence="15 16" key="1">
    <citation type="submission" date="2020-02" db="EMBL/GenBank/DDBJ databases">
        <title>Esox lucius (northern pike) genome, fEsoLuc1, primary haplotype.</title>
        <authorList>
            <person name="Myers G."/>
            <person name="Karagic N."/>
            <person name="Meyer A."/>
            <person name="Pippel M."/>
            <person name="Reichard M."/>
            <person name="Winkler S."/>
            <person name="Tracey A."/>
            <person name="Sims Y."/>
            <person name="Howe K."/>
            <person name="Rhie A."/>
            <person name="Formenti G."/>
            <person name="Durbin R."/>
            <person name="Fedrigo O."/>
            <person name="Jarvis E.D."/>
        </authorList>
    </citation>
    <scope>NUCLEOTIDE SEQUENCE [LARGE SCALE GENOMIC DNA]</scope>
</reference>
<keyword evidence="5" id="KW-0479">Metal-binding</keyword>
<keyword evidence="8" id="KW-0106">Calcium</keyword>
<keyword evidence="4 12" id="KW-0812">Transmembrane</keyword>
<dbReference type="Proteomes" id="UP000265140">
    <property type="component" value="Chromosome 11"/>
</dbReference>
<evidence type="ECO:0000256" key="6">
    <source>
        <dbReference type="ARBA" id="ARBA00022737"/>
    </source>
</evidence>
<feature type="repeat" description="Solcar" evidence="12">
    <location>
        <begin position="244"/>
        <end position="330"/>
    </location>
</feature>